<dbReference type="GO" id="GO:0005509">
    <property type="term" value="F:calcium ion binding"/>
    <property type="evidence" value="ECO:0007669"/>
    <property type="project" value="InterPro"/>
</dbReference>
<accession>A0A1J4JCJ1</accession>
<feature type="domain" description="EF-hand" evidence="2">
    <location>
        <begin position="208"/>
        <end position="243"/>
    </location>
</feature>
<dbReference type="OrthoDB" id="293868at2759"/>
<dbReference type="SMART" id="SM00054">
    <property type="entry name" value="EFh"/>
    <property type="match status" value="5"/>
</dbReference>
<evidence type="ECO:0000313" key="3">
    <source>
        <dbReference type="EMBL" id="OHS96894.1"/>
    </source>
</evidence>
<evidence type="ECO:0000313" key="4">
    <source>
        <dbReference type="Proteomes" id="UP000179807"/>
    </source>
</evidence>
<dbReference type="SUPFAM" id="SSF47473">
    <property type="entry name" value="EF-hand"/>
    <property type="match status" value="2"/>
</dbReference>
<dbReference type="RefSeq" id="XP_068350031.1">
    <property type="nucleotide sequence ID" value="XM_068490430.1"/>
</dbReference>
<evidence type="ECO:0000256" key="1">
    <source>
        <dbReference type="ARBA" id="ARBA00022837"/>
    </source>
</evidence>
<dbReference type="Proteomes" id="UP000179807">
    <property type="component" value="Unassembled WGS sequence"/>
</dbReference>
<dbReference type="Pfam" id="PF13202">
    <property type="entry name" value="EF-hand_5"/>
    <property type="match status" value="2"/>
</dbReference>
<dbReference type="PANTHER" id="PTHR10827">
    <property type="entry name" value="RETICULOCALBIN"/>
    <property type="match status" value="1"/>
</dbReference>
<dbReference type="Gene3D" id="1.10.238.10">
    <property type="entry name" value="EF-hand"/>
    <property type="match status" value="3"/>
</dbReference>
<feature type="domain" description="EF-hand" evidence="2">
    <location>
        <begin position="279"/>
        <end position="314"/>
    </location>
</feature>
<dbReference type="GeneID" id="94825134"/>
<feature type="domain" description="EF-hand" evidence="2">
    <location>
        <begin position="72"/>
        <end position="95"/>
    </location>
</feature>
<name>A0A1J4JCJ1_9EUKA</name>
<dbReference type="InterPro" id="IPR011992">
    <property type="entry name" value="EF-hand-dom_pair"/>
</dbReference>
<dbReference type="PROSITE" id="PS00018">
    <property type="entry name" value="EF_HAND_1"/>
    <property type="match status" value="4"/>
</dbReference>
<comment type="caution">
    <text evidence="3">The sequence shown here is derived from an EMBL/GenBank/DDBJ whole genome shotgun (WGS) entry which is preliminary data.</text>
</comment>
<dbReference type="AlphaFoldDB" id="A0A1J4JCJ1"/>
<feature type="domain" description="EF-hand" evidence="2">
    <location>
        <begin position="105"/>
        <end position="133"/>
    </location>
</feature>
<proteinExistence type="predicted"/>
<dbReference type="PANTHER" id="PTHR10827:SF86">
    <property type="entry name" value="EF-HAND DOMAIN-CONTAINING PROTEIN"/>
    <property type="match status" value="1"/>
</dbReference>
<keyword evidence="1" id="KW-0106">Calcium</keyword>
<dbReference type="PROSITE" id="PS50222">
    <property type="entry name" value="EF_HAND_2"/>
    <property type="match status" value="5"/>
</dbReference>
<dbReference type="VEuPathDB" id="TrichDB:TRFO_01991"/>
<reference evidence="3" key="1">
    <citation type="submission" date="2016-10" db="EMBL/GenBank/DDBJ databases">
        <authorList>
            <person name="Benchimol M."/>
            <person name="Almeida L.G."/>
            <person name="Vasconcelos A.T."/>
            <person name="Perreira-Neves A."/>
            <person name="Rosa I.A."/>
            <person name="Tasca T."/>
            <person name="Bogo M.R."/>
            <person name="de Souza W."/>
        </authorList>
    </citation>
    <scope>NUCLEOTIDE SEQUENCE [LARGE SCALE GENOMIC DNA]</scope>
    <source>
        <strain evidence="3">K</strain>
    </source>
</reference>
<dbReference type="InterPro" id="IPR002048">
    <property type="entry name" value="EF_hand_dom"/>
</dbReference>
<dbReference type="Pfam" id="PF13499">
    <property type="entry name" value="EF-hand_7"/>
    <property type="match status" value="1"/>
</dbReference>
<feature type="domain" description="EF-hand" evidence="2">
    <location>
        <begin position="26"/>
        <end position="61"/>
    </location>
</feature>
<protein>
    <recommendedName>
        <fullName evidence="2">EF-hand domain-containing protein</fullName>
    </recommendedName>
</protein>
<gene>
    <name evidence="3" type="ORF">TRFO_01991</name>
</gene>
<dbReference type="EMBL" id="MLAK01001148">
    <property type="protein sequence ID" value="OHS96894.1"/>
    <property type="molecule type" value="Genomic_DNA"/>
</dbReference>
<dbReference type="InterPro" id="IPR018247">
    <property type="entry name" value="EF_Hand_1_Ca_BS"/>
</dbReference>
<evidence type="ECO:0000259" key="2">
    <source>
        <dbReference type="PROSITE" id="PS50222"/>
    </source>
</evidence>
<dbReference type="GO" id="GO:0005783">
    <property type="term" value="C:endoplasmic reticulum"/>
    <property type="evidence" value="ECO:0007669"/>
    <property type="project" value="TreeGrafter"/>
</dbReference>
<sequence length="350" mass="40417">MGASESFDRLGASMKLCEMVMKSYSDPKQTLQAKFEAADKNKDGELTLDELKAFMKSVELPEDLAEPSMLIFDQDGNGVITFDEFQQIMFGLPQILPKFDLFGGKIFESLDKDKDGKLNLDEIKVFLRVTGSGENVESDYNSILEEYKLAYGVDATKLTYKQLMIRTWKDERHKIKVFSDDYSNEYSDEYPDFSDDSSDDYETLPEKKKRKLLGLCFKDFDEDEDGLLNKAELEDAIKDMFPEVLMNSIPFLFDLGHKGGLDKYAFAEFVRITEISQNPINEILHMVFQEFDKDHDGFLVLDEFVEFVKVFVPQKPVKQIKESFYNTKKCEEEKISFEAIEKDFTPTISE</sequence>
<organism evidence="3 4">
    <name type="scientific">Tritrichomonas foetus</name>
    <dbReference type="NCBI Taxonomy" id="1144522"/>
    <lineage>
        <taxon>Eukaryota</taxon>
        <taxon>Metamonada</taxon>
        <taxon>Parabasalia</taxon>
        <taxon>Tritrichomonadida</taxon>
        <taxon>Tritrichomonadidae</taxon>
        <taxon>Tritrichomonas</taxon>
    </lineage>
</organism>
<keyword evidence="4" id="KW-1185">Reference proteome</keyword>